<gene>
    <name evidence="1" type="ORF">QCA50_007234</name>
</gene>
<reference evidence="1 2" key="1">
    <citation type="submission" date="2022-09" db="EMBL/GenBank/DDBJ databases">
        <authorList>
            <person name="Palmer J.M."/>
        </authorList>
    </citation>
    <scope>NUCLEOTIDE SEQUENCE [LARGE SCALE GENOMIC DNA]</scope>
    <source>
        <strain evidence="1 2">DSM 7382</strain>
    </source>
</reference>
<evidence type="ECO:0000313" key="1">
    <source>
        <dbReference type="EMBL" id="KAK7689442.1"/>
    </source>
</evidence>
<keyword evidence="2" id="KW-1185">Reference proteome</keyword>
<evidence type="ECO:0000313" key="2">
    <source>
        <dbReference type="Proteomes" id="UP001385951"/>
    </source>
</evidence>
<dbReference type="EMBL" id="JASBNA010000008">
    <property type="protein sequence ID" value="KAK7689442.1"/>
    <property type="molecule type" value="Genomic_DNA"/>
</dbReference>
<name>A0AAW0GHP2_9APHY</name>
<proteinExistence type="predicted"/>
<organism evidence="1 2">
    <name type="scientific">Cerrena zonata</name>
    <dbReference type="NCBI Taxonomy" id="2478898"/>
    <lineage>
        <taxon>Eukaryota</taxon>
        <taxon>Fungi</taxon>
        <taxon>Dikarya</taxon>
        <taxon>Basidiomycota</taxon>
        <taxon>Agaricomycotina</taxon>
        <taxon>Agaricomycetes</taxon>
        <taxon>Polyporales</taxon>
        <taxon>Cerrenaceae</taxon>
        <taxon>Cerrena</taxon>
    </lineage>
</organism>
<sequence>MLDDERYYNHHVWSVWYQRIVKAYCALEDEKNATKWAEKAAKLHRAFAFGDGGWDAVVKDPRIPTGGDCELRPEAGTRLVKNLENVNVQKELEYVNAKPPS</sequence>
<dbReference type="Proteomes" id="UP001385951">
    <property type="component" value="Unassembled WGS sequence"/>
</dbReference>
<comment type="caution">
    <text evidence="1">The sequence shown here is derived from an EMBL/GenBank/DDBJ whole genome shotgun (WGS) entry which is preliminary data.</text>
</comment>
<protein>
    <submittedName>
        <fullName evidence="1">Uncharacterized protein</fullName>
    </submittedName>
</protein>
<dbReference type="AlphaFoldDB" id="A0AAW0GHP2"/>
<accession>A0AAW0GHP2</accession>